<evidence type="ECO:0000256" key="5">
    <source>
        <dbReference type="ARBA" id="ARBA00022840"/>
    </source>
</evidence>
<dbReference type="Proteomes" id="UP000823641">
    <property type="component" value="Unassembled WGS sequence"/>
</dbReference>
<evidence type="ECO:0000259" key="13">
    <source>
        <dbReference type="PROSITE" id="PS51198"/>
    </source>
</evidence>
<dbReference type="Pfam" id="PF21196">
    <property type="entry name" value="PcrA_UvrD_tudor"/>
    <property type="match status" value="1"/>
</dbReference>
<dbReference type="Gene3D" id="1.10.10.160">
    <property type="match status" value="1"/>
</dbReference>
<evidence type="ECO:0000256" key="6">
    <source>
        <dbReference type="ARBA" id="ARBA00023125"/>
    </source>
</evidence>
<evidence type="ECO:0000256" key="1">
    <source>
        <dbReference type="ARBA" id="ARBA00009922"/>
    </source>
</evidence>
<name>A0A9D9HVN1_9BACT</name>
<dbReference type="GO" id="GO:0043138">
    <property type="term" value="F:3'-5' DNA helicase activity"/>
    <property type="evidence" value="ECO:0007669"/>
    <property type="project" value="UniProtKB-EC"/>
</dbReference>
<dbReference type="SUPFAM" id="SSF52540">
    <property type="entry name" value="P-loop containing nucleoside triphosphate hydrolases"/>
    <property type="match status" value="1"/>
</dbReference>
<evidence type="ECO:0000256" key="4">
    <source>
        <dbReference type="ARBA" id="ARBA00022806"/>
    </source>
</evidence>
<dbReference type="CDD" id="cd18807">
    <property type="entry name" value="SF1_C_UvrD"/>
    <property type="match status" value="1"/>
</dbReference>
<dbReference type="CDD" id="cd17932">
    <property type="entry name" value="DEXQc_UvrD"/>
    <property type="match status" value="1"/>
</dbReference>
<keyword evidence="4 12" id="KW-0347">Helicase</keyword>
<dbReference type="GO" id="GO:0003677">
    <property type="term" value="F:DNA binding"/>
    <property type="evidence" value="ECO:0007669"/>
    <property type="project" value="UniProtKB-KW"/>
</dbReference>
<dbReference type="PROSITE" id="PS51198">
    <property type="entry name" value="UVRD_HELICASE_ATP_BIND"/>
    <property type="match status" value="1"/>
</dbReference>
<dbReference type="GO" id="GO:0005829">
    <property type="term" value="C:cytosol"/>
    <property type="evidence" value="ECO:0007669"/>
    <property type="project" value="TreeGrafter"/>
</dbReference>
<dbReference type="EC" id="5.6.2.4" evidence="9"/>
<feature type="domain" description="UvrD-like helicase C-terminal" evidence="14">
    <location>
        <begin position="297"/>
        <end position="579"/>
    </location>
</feature>
<sequence>MEKEINVEFLEDLNNSQREAVMYNAGPSLVIAGAGSGKTRVLTYKIAYLLKMGIPAYRIMALTFTNKAAREMKERIIQLVGEEKAHYLWMGTFHSIFLRILRAEASHIGFTSNFTIYDTDDTKSLLKNIVKQMQLNDKTYKPNVLYAHISRAKNNLISPESYVRDTNQAYVDRKEGIPRMGEIYAEYMRRCQQSNIMDFDDLLYYTNWLFKHEPEILARYQDKFDYILVDEYQDTNMSQDLIVKNLVQPHQRICVVGDDAQSIYSFRGACVDNILKFEKIYPSTHIFKLEQNYRSTQTIVNAANSLIWKNEFQIKKRVFSQKDVGEPLHVIKASTDREEGDKVAYKIIQLTRFDNSSYSDIAILYRTNAQSRTIEESLRKNGIPYVIYGGQSFYQRKEIKDALAYMRLTINPQDEESLRRIINVPARGIGDTTINKLWDAARTHGTSAWNVLQQPLQYGVTINNGTQRKLSQFHEMIRVFQEQQSTLNAYELAQEIVKTSGLGAALLAEKDDESLNRYDNLQELMSGIHEFMERQQEIGIEEADLSHFLGEVSLMTDMDETKEDNTERVTLMTVHAAKGLEFKNVFIVGLEENLFPSLRSESDAELEEERRLLYVAITRAEQRCYLSFSSSRFRNGKTEFASPSRFLDDIDRKYLDADIRGTARRAQYMDFDDIPYSRTNVTGWAEDSPSDSPTPFRKPKQLTCTGREYVKTEEKNLIEIEGLAPGQRIRHKTFGDGTVKQCYIENGNEKVDVSFDQTGNKSLLIKFAKFERL</sequence>
<dbReference type="Gene3D" id="1.10.486.10">
    <property type="entry name" value="PCRA, domain 4"/>
    <property type="match status" value="1"/>
</dbReference>
<comment type="catalytic activity">
    <reaction evidence="8">
        <text>Couples ATP hydrolysis with the unwinding of duplex DNA by translocating in the 3'-5' direction.</text>
        <dbReference type="EC" id="5.6.2.4"/>
    </reaction>
</comment>
<evidence type="ECO:0000256" key="2">
    <source>
        <dbReference type="ARBA" id="ARBA00022741"/>
    </source>
</evidence>
<dbReference type="Pfam" id="PF00580">
    <property type="entry name" value="UvrD-helicase"/>
    <property type="match status" value="1"/>
</dbReference>
<dbReference type="AlphaFoldDB" id="A0A9D9HVN1"/>
<feature type="domain" description="UvrD-like helicase ATP-binding" evidence="13">
    <location>
        <begin position="11"/>
        <end position="296"/>
    </location>
</feature>
<dbReference type="GO" id="GO:0016787">
    <property type="term" value="F:hydrolase activity"/>
    <property type="evidence" value="ECO:0007669"/>
    <property type="project" value="UniProtKB-UniRule"/>
</dbReference>
<comment type="similarity">
    <text evidence="1">Belongs to the helicase family. UvrD subfamily.</text>
</comment>
<dbReference type="FunFam" id="1.10.486.10:FF:000003">
    <property type="entry name" value="ATP-dependent DNA helicase"/>
    <property type="match status" value="1"/>
</dbReference>
<accession>A0A9D9HVN1</accession>
<evidence type="ECO:0000256" key="7">
    <source>
        <dbReference type="ARBA" id="ARBA00023235"/>
    </source>
</evidence>
<evidence type="ECO:0000256" key="11">
    <source>
        <dbReference type="ARBA" id="ARBA00048988"/>
    </source>
</evidence>
<dbReference type="Pfam" id="PF13361">
    <property type="entry name" value="UvrD_C"/>
    <property type="match status" value="1"/>
</dbReference>
<keyword evidence="6" id="KW-0238">DNA-binding</keyword>
<dbReference type="EMBL" id="JADIMG010000101">
    <property type="protein sequence ID" value="MBO8460855.1"/>
    <property type="molecule type" value="Genomic_DNA"/>
</dbReference>
<comment type="caution">
    <text evidence="15">The sequence shown here is derived from an EMBL/GenBank/DDBJ whole genome shotgun (WGS) entry which is preliminary data.</text>
</comment>
<evidence type="ECO:0000313" key="15">
    <source>
        <dbReference type="EMBL" id="MBO8460855.1"/>
    </source>
</evidence>
<evidence type="ECO:0000313" key="16">
    <source>
        <dbReference type="Proteomes" id="UP000823641"/>
    </source>
</evidence>
<dbReference type="InterPro" id="IPR000212">
    <property type="entry name" value="DNA_helicase_UvrD/REP"/>
</dbReference>
<dbReference type="InterPro" id="IPR027417">
    <property type="entry name" value="P-loop_NTPase"/>
</dbReference>
<dbReference type="InterPro" id="IPR014016">
    <property type="entry name" value="UvrD-like_ATP-bd"/>
</dbReference>
<dbReference type="InterPro" id="IPR014017">
    <property type="entry name" value="DNA_helicase_UvrD-like_C"/>
</dbReference>
<dbReference type="PANTHER" id="PTHR11070">
    <property type="entry name" value="UVRD / RECB / PCRA DNA HELICASE FAMILY MEMBER"/>
    <property type="match status" value="1"/>
</dbReference>
<dbReference type="PANTHER" id="PTHR11070:SF2">
    <property type="entry name" value="ATP-DEPENDENT DNA HELICASE SRS2"/>
    <property type="match status" value="1"/>
</dbReference>
<reference evidence="15" key="2">
    <citation type="journal article" date="2021" name="PeerJ">
        <title>Extensive microbial diversity within the chicken gut microbiome revealed by metagenomics and culture.</title>
        <authorList>
            <person name="Gilroy R."/>
            <person name="Ravi A."/>
            <person name="Getino M."/>
            <person name="Pursley I."/>
            <person name="Horton D.L."/>
            <person name="Alikhan N.F."/>
            <person name="Baker D."/>
            <person name="Gharbi K."/>
            <person name="Hall N."/>
            <person name="Watson M."/>
            <person name="Adriaenssens E.M."/>
            <person name="Foster-Nyarko E."/>
            <person name="Jarju S."/>
            <person name="Secka A."/>
            <person name="Antonio M."/>
            <person name="Oren A."/>
            <person name="Chaudhuri R.R."/>
            <person name="La Ragione R."/>
            <person name="Hildebrand F."/>
            <person name="Pallen M.J."/>
        </authorList>
    </citation>
    <scope>NUCLEOTIDE SEQUENCE</scope>
    <source>
        <strain evidence="15">G3-3990</strain>
    </source>
</reference>
<reference evidence="15" key="1">
    <citation type="submission" date="2020-10" db="EMBL/GenBank/DDBJ databases">
        <authorList>
            <person name="Gilroy R."/>
        </authorList>
    </citation>
    <scope>NUCLEOTIDE SEQUENCE</scope>
    <source>
        <strain evidence="15">G3-3990</strain>
    </source>
</reference>
<evidence type="ECO:0000256" key="12">
    <source>
        <dbReference type="PROSITE-ProRule" id="PRU00560"/>
    </source>
</evidence>
<feature type="binding site" evidence="12">
    <location>
        <begin position="32"/>
        <end position="39"/>
    </location>
    <ligand>
        <name>ATP</name>
        <dbReference type="ChEBI" id="CHEBI:30616"/>
    </ligand>
</feature>
<dbReference type="GO" id="GO:0000725">
    <property type="term" value="P:recombinational repair"/>
    <property type="evidence" value="ECO:0007669"/>
    <property type="project" value="TreeGrafter"/>
</dbReference>
<keyword evidence="5 12" id="KW-0067">ATP-binding</keyword>
<dbReference type="GO" id="GO:0005524">
    <property type="term" value="F:ATP binding"/>
    <property type="evidence" value="ECO:0007669"/>
    <property type="project" value="UniProtKB-UniRule"/>
</dbReference>
<gene>
    <name evidence="15" type="ORF">IAA73_11085</name>
</gene>
<keyword evidence="2 12" id="KW-0547">Nucleotide-binding</keyword>
<comment type="catalytic activity">
    <reaction evidence="11">
        <text>ATP + H2O = ADP + phosphate + H(+)</text>
        <dbReference type="Rhea" id="RHEA:13065"/>
        <dbReference type="ChEBI" id="CHEBI:15377"/>
        <dbReference type="ChEBI" id="CHEBI:15378"/>
        <dbReference type="ChEBI" id="CHEBI:30616"/>
        <dbReference type="ChEBI" id="CHEBI:43474"/>
        <dbReference type="ChEBI" id="CHEBI:456216"/>
        <dbReference type="EC" id="5.6.2.4"/>
    </reaction>
</comment>
<dbReference type="InterPro" id="IPR013986">
    <property type="entry name" value="DExx_box_DNA_helicase_dom_sf"/>
</dbReference>
<keyword evidence="7" id="KW-0413">Isomerase</keyword>
<proteinExistence type="inferred from homology"/>
<keyword evidence="3 12" id="KW-0378">Hydrolase</keyword>
<evidence type="ECO:0000259" key="14">
    <source>
        <dbReference type="PROSITE" id="PS51217"/>
    </source>
</evidence>
<dbReference type="GO" id="GO:0033202">
    <property type="term" value="C:DNA helicase complex"/>
    <property type="evidence" value="ECO:0007669"/>
    <property type="project" value="TreeGrafter"/>
</dbReference>
<dbReference type="PROSITE" id="PS51217">
    <property type="entry name" value="UVRD_HELICASE_CTER"/>
    <property type="match status" value="1"/>
</dbReference>
<protein>
    <recommendedName>
        <fullName evidence="9">DNA 3'-5' helicase</fullName>
        <ecNumber evidence="9">5.6.2.4</ecNumber>
    </recommendedName>
    <alternativeName>
        <fullName evidence="10">DNA 3'-5' helicase II</fullName>
    </alternativeName>
</protein>
<organism evidence="15 16">
    <name type="scientific">Candidatus Gallipaludibacter merdavium</name>
    <dbReference type="NCBI Taxonomy" id="2840839"/>
    <lineage>
        <taxon>Bacteria</taxon>
        <taxon>Pseudomonadati</taxon>
        <taxon>Bacteroidota</taxon>
        <taxon>Bacteroidia</taxon>
        <taxon>Bacteroidales</taxon>
        <taxon>Candidatus Gallipaludibacter</taxon>
    </lineage>
</organism>
<evidence type="ECO:0000256" key="10">
    <source>
        <dbReference type="ARBA" id="ARBA00034923"/>
    </source>
</evidence>
<evidence type="ECO:0000256" key="9">
    <source>
        <dbReference type="ARBA" id="ARBA00034808"/>
    </source>
</evidence>
<evidence type="ECO:0000256" key="8">
    <source>
        <dbReference type="ARBA" id="ARBA00034617"/>
    </source>
</evidence>
<dbReference type="Gene3D" id="3.40.50.300">
    <property type="entry name" value="P-loop containing nucleotide triphosphate hydrolases"/>
    <property type="match status" value="2"/>
</dbReference>
<evidence type="ECO:0000256" key="3">
    <source>
        <dbReference type="ARBA" id="ARBA00022801"/>
    </source>
</evidence>